<comment type="subcellular location">
    <subcellularLocation>
        <location evidence="2">Chromosome</location>
        <location evidence="2">Centromere</location>
    </subcellularLocation>
    <subcellularLocation>
        <location evidence="1">Nucleus</location>
    </subcellularLocation>
</comment>
<dbReference type="Pfam" id="PF00125">
    <property type="entry name" value="Histone"/>
    <property type="match status" value="1"/>
</dbReference>
<feature type="compositionally biased region" description="Polar residues" evidence="11">
    <location>
        <begin position="1"/>
        <end position="16"/>
    </location>
</feature>
<dbReference type="PRINTS" id="PR00622">
    <property type="entry name" value="HISTONEH3"/>
</dbReference>
<feature type="domain" description="Core Histone H2A/H2B/H3" evidence="12">
    <location>
        <begin position="41"/>
        <end position="136"/>
    </location>
</feature>
<dbReference type="GO" id="GO:0003677">
    <property type="term" value="F:DNA binding"/>
    <property type="evidence" value="ECO:0007669"/>
    <property type="project" value="UniProtKB-KW"/>
</dbReference>
<evidence type="ECO:0000256" key="5">
    <source>
        <dbReference type="ARBA" id="ARBA00023125"/>
    </source>
</evidence>
<keyword evidence="7" id="KW-0544">Nucleosome core</keyword>
<keyword evidence="15" id="KW-1185">Reference proteome</keyword>
<dbReference type="Proteomes" id="UP000281549">
    <property type="component" value="Unassembled WGS sequence"/>
</dbReference>
<evidence type="ECO:0000256" key="10">
    <source>
        <dbReference type="ARBA" id="ARBA00044024"/>
    </source>
</evidence>
<dbReference type="SUPFAM" id="SSF47113">
    <property type="entry name" value="Histone-fold"/>
    <property type="match status" value="1"/>
</dbReference>
<dbReference type="STRING" id="988480.A0A075AWL4"/>
<evidence type="ECO:0000256" key="4">
    <source>
        <dbReference type="ARBA" id="ARBA00022454"/>
    </source>
</evidence>
<dbReference type="PANTHER" id="PTHR45810">
    <property type="entry name" value="HISTONE H3.2"/>
    <property type="match status" value="1"/>
</dbReference>
<feature type="region of interest" description="Disordered" evidence="11">
    <location>
        <begin position="1"/>
        <end position="38"/>
    </location>
</feature>
<organism evidence="13 15">
    <name type="scientific">Rozella allomycis (strain CSF55)</name>
    <dbReference type="NCBI Taxonomy" id="988480"/>
    <lineage>
        <taxon>Eukaryota</taxon>
        <taxon>Fungi</taxon>
        <taxon>Fungi incertae sedis</taxon>
        <taxon>Cryptomycota</taxon>
        <taxon>Cryptomycota incertae sedis</taxon>
        <taxon>Rozella</taxon>
    </lineage>
</organism>
<dbReference type="EMBL" id="KE561092">
    <property type="protein sequence ID" value="EPZ32954.1"/>
    <property type="molecule type" value="Genomic_DNA"/>
</dbReference>
<evidence type="ECO:0000256" key="9">
    <source>
        <dbReference type="ARBA" id="ARBA00043846"/>
    </source>
</evidence>
<dbReference type="Proteomes" id="UP000030755">
    <property type="component" value="Unassembled WGS sequence"/>
</dbReference>
<keyword evidence="5" id="KW-0238">DNA-binding</keyword>
<evidence type="ECO:0000256" key="8">
    <source>
        <dbReference type="ARBA" id="ARBA00023328"/>
    </source>
</evidence>
<dbReference type="SMART" id="SM00428">
    <property type="entry name" value="H3"/>
    <property type="match status" value="1"/>
</dbReference>
<name>A0A075AWL4_ROZAC</name>
<evidence type="ECO:0000259" key="12">
    <source>
        <dbReference type="Pfam" id="PF00125"/>
    </source>
</evidence>
<gene>
    <name evidence="13" type="ORF">O9G_005286</name>
    <name evidence="14" type="ORF">ROZALSC1DRAFT_26667</name>
</gene>
<sequence length="146" mass="16435">MSRGGPNSTKTRQSLSRKIIPSKTNVRESIAPEKKHRRVRPGVKALREIRQYQKSTELLIRKLPFARVVREVTDNFVSAEFTSGSTGMRWSSSALAAIQEAAEAFLVHLFEDANLCAIHAKRVTVMQKDIQLARRIRGPYAGLSLF</sequence>
<evidence type="ECO:0000256" key="1">
    <source>
        <dbReference type="ARBA" id="ARBA00004123"/>
    </source>
</evidence>
<comment type="similarity">
    <text evidence="3">Belongs to the histone H3 family.</text>
</comment>
<keyword evidence="6" id="KW-0539">Nucleus</keyword>
<evidence type="ECO:0000313" key="16">
    <source>
        <dbReference type="Proteomes" id="UP000281549"/>
    </source>
</evidence>
<proteinExistence type="inferred from homology"/>
<dbReference type="CDD" id="cd22911">
    <property type="entry name" value="HFD_H3"/>
    <property type="match status" value="1"/>
</dbReference>
<reference evidence="16" key="2">
    <citation type="journal article" date="2018" name="Nat. Microbiol.">
        <title>Leveraging single-cell genomics to expand the fungal tree of life.</title>
        <authorList>
            <person name="Ahrendt S.R."/>
            <person name="Quandt C.A."/>
            <person name="Ciobanu D."/>
            <person name="Clum A."/>
            <person name="Salamov A."/>
            <person name="Andreopoulos B."/>
            <person name="Cheng J.F."/>
            <person name="Woyke T."/>
            <person name="Pelin A."/>
            <person name="Henrissat B."/>
            <person name="Reynolds N.K."/>
            <person name="Benny G.L."/>
            <person name="Smith M.E."/>
            <person name="James T.Y."/>
            <person name="Grigoriev I.V."/>
        </authorList>
    </citation>
    <scope>NUCLEOTIDE SEQUENCE [LARGE SCALE GENOMIC DNA]</scope>
    <source>
        <strain evidence="16">CSF55</strain>
    </source>
</reference>
<reference evidence="13 15" key="1">
    <citation type="journal article" date="2013" name="Curr. Biol.">
        <title>Shared signatures of parasitism and phylogenomics unite Cryptomycota and microsporidia.</title>
        <authorList>
            <person name="James T.Y."/>
            <person name="Pelin A."/>
            <person name="Bonen L."/>
            <person name="Ahrendt S."/>
            <person name="Sain D."/>
            <person name="Corradi N."/>
            <person name="Stajich J.E."/>
        </authorList>
    </citation>
    <scope>NUCLEOTIDE SEQUENCE [LARGE SCALE GENOMIC DNA]</scope>
    <source>
        <strain evidence="13">CSF55</strain>
        <strain evidence="13">CSF55</strain>
    </source>
</reference>
<evidence type="ECO:0000256" key="6">
    <source>
        <dbReference type="ARBA" id="ARBA00023242"/>
    </source>
</evidence>
<evidence type="ECO:0000256" key="7">
    <source>
        <dbReference type="ARBA" id="ARBA00023269"/>
    </source>
</evidence>
<evidence type="ECO:0000256" key="2">
    <source>
        <dbReference type="ARBA" id="ARBA00004584"/>
    </source>
</evidence>
<dbReference type="GO" id="GO:0005634">
    <property type="term" value="C:nucleus"/>
    <property type="evidence" value="ECO:0007669"/>
    <property type="project" value="UniProtKB-SubCell"/>
</dbReference>
<dbReference type="FunFam" id="1.10.20.10:FF:000087">
    <property type="entry name" value="Probable histone 3"/>
    <property type="match status" value="1"/>
</dbReference>
<dbReference type="InterPro" id="IPR000164">
    <property type="entry name" value="Histone_H3/CENP-A"/>
</dbReference>
<accession>A0A075AWL4</accession>
<protein>
    <submittedName>
        <fullName evidence="13 14">Histone H3</fullName>
    </submittedName>
</protein>
<dbReference type="GO" id="GO:0000786">
    <property type="term" value="C:nucleosome"/>
    <property type="evidence" value="ECO:0007669"/>
    <property type="project" value="UniProtKB-KW"/>
</dbReference>
<dbReference type="InterPro" id="IPR009072">
    <property type="entry name" value="Histone-fold"/>
</dbReference>
<comment type="function">
    <text evidence="9">Histone H3-like nucleosomal protein that is specifically found in centromeric nucleosomes. Replaces conventional H3 in the nucleosome core of centromeric chromatin that serves as an assembly site for the inner kinetochore. Required for recruitment and assembly of kinetochore proteins, mitotic progression and chromosome segregation. May serve as an epigenetic mark that propagates centromere identity through replication and cell division.</text>
</comment>
<dbReference type="InterPro" id="IPR007125">
    <property type="entry name" value="H2A/H2B/H3"/>
</dbReference>
<evidence type="ECO:0000256" key="3">
    <source>
        <dbReference type="ARBA" id="ARBA00010343"/>
    </source>
</evidence>
<dbReference type="OrthoDB" id="842664at2759"/>
<dbReference type="GO" id="GO:0000775">
    <property type="term" value="C:chromosome, centromeric region"/>
    <property type="evidence" value="ECO:0007669"/>
    <property type="project" value="UniProtKB-SubCell"/>
</dbReference>
<dbReference type="EMBL" id="ML004918">
    <property type="protein sequence ID" value="RKP21954.1"/>
    <property type="molecule type" value="Genomic_DNA"/>
</dbReference>
<evidence type="ECO:0000256" key="11">
    <source>
        <dbReference type="SAM" id="MobiDB-lite"/>
    </source>
</evidence>
<evidence type="ECO:0000313" key="14">
    <source>
        <dbReference type="EMBL" id="RKP21954.1"/>
    </source>
</evidence>
<keyword evidence="4" id="KW-0158">Chromosome</keyword>
<evidence type="ECO:0000313" key="15">
    <source>
        <dbReference type="Proteomes" id="UP000030755"/>
    </source>
</evidence>
<dbReference type="Gene3D" id="1.10.20.10">
    <property type="entry name" value="Histone, subunit A"/>
    <property type="match status" value="1"/>
</dbReference>
<comment type="subunit">
    <text evidence="10">Component of centromeric nucleosomes, where DNA is wrapped around a histone octamer core. The octamer contains two molecules each of H2A, H2B, CSE4/CENPA and H4 assembled in one CSE4-H4 heterotetramer and two H2A-H2B heterodimers. Interacts with the inner kinetochore.</text>
</comment>
<dbReference type="AlphaFoldDB" id="A0A075AWL4"/>
<reference evidence="14" key="3">
    <citation type="submission" date="2018-08" db="EMBL/GenBank/DDBJ databases">
        <title>Leveraging single-cell genomics to expand the Fungal Tree of Life.</title>
        <authorList>
            <consortium name="DOE Joint Genome Institute"/>
            <person name="Ahrendt S.R."/>
            <person name="Quandt C.A."/>
            <person name="Ciobanu D."/>
            <person name="Clum A."/>
            <person name="Salamov A."/>
            <person name="Andreopoulos B."/>
            <person name="Cheng J.-F."/>
            <person name="Woyke T."/>
            <person name="Pelin A."/>
            <person name="Henrissat B."/>
            <person name="Reynolds N."/>
            <person name="Benny G.L."/>
            <person name="Smith M.E."/>
            <person name="James T.Y."/>
            <person name="Grigoriev I.V."/>
        </authorList>
    </citation>
    <scope>NUCLEOTIDE SEQUENCE</scope>
    <source>
        <strain evidence="14">CSF55</strain>
    </source>
</reference>
<dbReference type="HOGENOM" id="CLU_078295_3_1_1"/>
<evidence type="ECO:0000313" key="13">
    <source>
        <dbReference type="EMBL" id="EPZ32954.1"/>
    </source>
</evidence>
<dbReference type="GO" id="GO:0046982">
    <property type="term" value="F:protein heterodimerization activity"/>
    <property type="evidence" value="ECO:0007669"/>
    <property type="project" value="InterPro"/>
</dbReference>
<keyword evidence="8" id="KW-0137">Centromere</keyword>
<dbReference type="GO" id="GO:0030527">
    <property type="term" value="F:structural constituent of chromatin"/>
    <property type="evidence" value="ECO:0007669"/>
    <property type="project" value="InterPro"/>
</dbReference>